<sequence>MEKRQLYERLDRCLANFDWRVVFPEASLTHLNQLKFEAAWLTHDEFPELIQREWKANESWNQKVGHIKKYLLEWNLNTFGNAFKAKKQLLRRLNGITGKLMQGPNRFLERLQSELWTELESILAREEIIWFQKSRCKWLLMGDRNTRYFHGTIVIRRRRNKVERLLNDQALWVTQQEELEAMVTEPISDEEILQAIKRMGSFKAPGPDGLQAIFYQSQWNVVGPFVCKLIHDIEEQPSKVAHINDTLIVIIAKVEVVTHLKQMRPISLCNVSYKLLTKVLAHRLSKVMEYLVHPNQSSFVPHRNSRDNVIVFQEVMHSMKSKKGNKGWMAIKIDLEKAYDRLNWNFIKDTLLDIGLPSSFINLVWACISSAKFRMLWNGEALSEFLPSRGVRQGDPISPYIFVLCMERLFHLINMTIEHHIWKPICLSRSGPLISHLAFADDLVLFAEASTNQVEVIKACLNTFCDSAGLKVSQEKTRIFFSNNVGHVVRNEISSVFGFQRTNDLGKYLGIPTHHSRVNRVTYQGIIDKINSRLSGWKEKNLSFTGRLTLTKSVLQALPSYTMQMVHLPRALCDEVDKICKRFLWGGWK</sequence>
<dbReference type="OMA" id="EWKANES"/>
<dbReference type="Gramene" id="C.cajan_00193.t">
    <property type="protein sequence ID" value="C.cajan_00193.t"/>
    <property type="gene ID" value="C.cajan_00193"/>
</dbReference>
<dbReference type="Proteomes" id="UP000075243">
    <property type="component" value="Chromosome 11"/>
</dbReference>
<dbReference type="PROSITE" id="PS50878">
    <property type="entry name" value="RT_POL"/>
    <property type="match status" value="1"/>
</dbReference>
<organism evidence="2 3">
    <name type="scientific">Cajanus cajan</name>
    <name type="common">Pigeon pea</name>
    <name type="synonym">Cajanus indicus</name>
    <dbReference type="NCBI Taxonomy" id="3821"/>
    <lineage>
        <taxon>Eukaryota</taxon>
        <taxon>Viridiplantae</taxon>
        <taxon>Streptophyta</taxon>
        <taxon>Embryophyta</taxon>
        <taxon>Tracheophyta</taxon>
        <taxon>Spermatophyta</taxon>
        <taxon>Magnoliopsida</taxon>
        <taxon>eudicotyledons</taxon>
        <taxon>Gunneridae</taxon>
        <taxon>Pentapetalae</taxon>
        <taxon>rosids</taxon>
        <taxon>fabids</taxon>
        <taxon>Fabales</taxon>
        <taxon>Fabaceae</taxon>
        <taxon>Papilionoideae</taxon>
        <taxon>50 kb inversion clade</taxon>
        <taxon>NPAAA clade</taxon>
        <taxon>indigoferoid/millettioid clade</taxon>
        <taxon>Phaseoleae</taxon>
        <taxon>Cajanus</taxon>
    </lineage>
</organism>
<name>A0A151SH12_CAJCA</name>
<dbReference type="InterPro" id="IPR000477">
    <property type="entry name" value="RT_dom"/>
</dbReference>
<dbReference type="SUPFAM" id="SSF56672">
    <property type="entry name" value="DNA/RNA polymerases"/>
    <property type="match status" value="1"/>
</dbReference>
<evidence type="ECO:0000313" key="2">
    <source>
        <dbReference type="EMBL" id="KYP54028.1"/>
    </source>
</evidence>
<evidence type="ECO:0000259" key="1">
    <source>
        <dbReference type="PROSITE" id="PS50878"/>
    </source>
</evidence>
<dbReference type="PANTHER" id="PTHR31635:SF196">
    <property type="entry name" value="REVERSE TRANSCRIPTASE DOMAIN-CONTAINING PROTEIN-RELATED"/>
    <property type="match status" value="1"/>
</dbReference>
<dbReference type="Pfam" id="PF00078">
    <property type="entry name" value="RVT_1"/>
    <property type="match status" value="1"/>
</dbReference>
<feature type="domain" description="Reverse transcriptase" evidence="1">
    <location>
        <begin position="232"/>
        <end position="513"/>
    </location>
</feature>
<gene>
    <name evidence="2" type="ORF">KK1_000194</name>
</gene>
<keyword evidence="3" id="KW-1185">Reference proteome</keyword>
<dbReference type="AlphaFoldDB" id="A0A151SH12"/>
<protein>
    <submittedName>
        <fullName evidence="2">Retrovirus-related Pol polyprotein LINE-1</fullName>
    </submittedName>
</protein>
<dbReference type="CDD" id="cd01650">
    <property type="entry name" value="RT_nLTR_like"/>
    <property type="match status" value="1"/>
</dbReference>
<proteinExistence type="predicted"/>
<accession>A0A151SH12</accession>
<evidence type="ECO:0000313" key="3">
    <source>
        <dbReference type="Proteomes" id="UP000075243"/>
    </source>
</evidence>
<dbReference type="InterPro" id="IPR043502">
    <property type="entry name" value="DNA/RNA_pol_sf"/>
</dbReference>
<reference evidence="2 3" key="1">
    <citation type="journal article" date="2012" name="Nat. Biotechnol.">
        <title>Draft genome sequence of pigeonpea (Cajanus cajan), an orphan legume crop of resource-poor farmers.</title>
        <authorList>
            <person name="Varshney R.K."/>
            <person name="Chen W."/>
            <person name="Li Y."/>
            <person name="Bharti A.K."/>
            <person name="Saxena R.K."/>
            <person name="Schlueter J.A."/>
            <person name="Donoghue M.T."/>
            <person name="Azam S."/>
            <person name="Fan G."/>
            <person name="Whaley A.M."/>
            <person name="Farmer A.D."/>
            <person name="Sheridan J."/>
            <person name="Iwata A."/>
            <person name="Tuteja R."/>
            <person name="Penmetsa R.V."/>
            <person name="Wu W."/>
            <person name="Upadhyaya H.D."/>
            <person name="Yang S.P."/>
            <person name="Shah T."/>
            <person name="Saxena K.B."/>
            <person name="Michael T."/>
            <person name="McCombie W.R."/>
            <person name="Yang B."/>
            <person name="Zhang G."/>
            <person name="Yang H."/>
            <person name="Wang J."/>
            <person name="Spillane C."/>
            <person name="Cook D.R."/>
            <person name="May G.D."/>
            <person name="Xu X."/>
            <person name="Jackson S.A."/>
        </authorList>
    </citation>
    <scope>NUCLEOTIDE SEQUENCE [LARGE SCALE GENOMIC DNA]</scope>
    <source>
        <strain evidence="3">cv. Asha</strain>
    </source>
</reference>
<dbReference type="EMBL" id="CM003613">
    <property type="protein sequence ID" value="KYP54028.1"/>
    <property type="molecule type" value="Genomic_DNA"/>
</dbReference>
<dbReference type="PANTHER" id="PTHR31635">
    <property type="entry name" value="REVERSE TRANSCRIPTASE DOMAIN-CONTAINING PROTEIN-RELATED"/>
    <property type="match status" value="1"/>
</dbReference>